<dbReference type="PANTHER" id="PTHR11552">
    <property type="entry name" value="GLUCOSE-METHANOL-CHOLINE GMC OXIDOREDUCTASE"/>
    <property type="match status" value="1"/>
</dbReference>
<dbReference type="Proteomes" id="UP000807025">
    <property type="component" value="Unassembled WGS sequence"/>
</dbReference>
<evidence type="ECO:0000256" key="2">
    <source>
        <dbReference type="ARBA" id="ARBA00010790"/>
    </source>
</evidence>
<comment type="caution">
    <text evidence="4">The sequence shown here is derived from an EMBL/GenBank/DDBJ whole genome shotgun (WGS) entry which is preliminary data.</text>
</comment>
<dbReference type="InterPro" id="IPR012132">
    <property type="entry name" value="GMC_OxRdtase"/>
</dbReference>
<keyword evidence="5" id="KW-1185">Reference proteome</keyword>
<reference evidence="4" key="1">
    <citation type="submission" date="2020-11" db="EMBL/GenBank/DDBJ databases">
        <authorList>
            <consortium name="DOE Joint Genome Institute"/>
            <person name="Ahrendt S."/>
            <person name="Riley R."/>
            <person name="Andreopoulos W."/>
            <person name="Labutti K."/>
            <person name="Pangilinan J."/>
            <person name="Ruiz-Duenas F.J."/>
            <person name="Barrasa J.M."/>
            <person name="Sanchez-Garcia M."/>
            <person name="Camarero S."/>
            <person name="Miyauchi S."/>
            <person name="Serrano A."/>
            <person name="Linde D."/>
            <person name="Babiker R."/>
            <person name="Drula E."/>
            <person name="Ayuso-Fernandez I."/>
            <person name="Pacheco R."/>
            <person name="Padilla G."/>
            <person name="Ferreira P."/>
            <person name="Barriuso J."/>
            <person name="Kellner H."/>
            <person name="Castanera R."/>
            <person name="Alfaro M."/>
            <person name="Ramirez L."/>
            <person name="Pisabarro A.G."/>
            <person name="Kuo A."/>
            <person name="Tritt A."/>
            <person name="Lipzen A."/>
            <person name="He G."/>
            <person name="Yan M."/>
            <person name="Ng V."/>
            <person name="Cullen D."/>
            <person name="Martin F."/>
            <person name="Rosso M.-N."/>
            <person name="Henrissat B."/>
            <person name="Hibbett D."/>
            <person name="Martinez A.T."/>
            <person name="Grigoriev I.V."/>
        </authorList>
    </citation>
    <scope>NUCLEOTIDE SEQUENCE</scope>
    <source>
        <strain evidence="4">ATCC 90797</strain>
    </source>
</reference>
<protein>
    <submittedName>
        <fullName evidence="4">FAD-linked reductase</fullName>
    </submittedName>
</protein>
<feature type="domain" description="Glucose-methanol-choline oxidoreductase C-terminal" evidence="3">
    <location>
        <begin position="138"/>
        <end position="272"/>
    </location>
</feature>
<dbReference type="Gene3D" id="3.50.50.60">
    <property type="entry name" value="FAD/NAD(P)-binding domain"/>
    <property type="match status" value="1"/>
</dbReference>
<accession>A0A9P6A4M5</accession>
<dbReference type="SUPFAM" id="SSF51905">
    <property type="entry name" value="FAD/NAD(P)-binding domain"/>
    <property type="match status" value="1"/>
</dbReference>
<gene>
    <name evidence="4" type="ORF">BDN71DRAFT_1487374</name>
</gene>
<dbReference type="Gene3D" id="3.30.560.10">
    <property type="entry name" value="Glucose Oxidase, domain 3"/>
    <property type="match status" value="1"/>
</dbReference>
<dbReference type="OrthoDB" id="269227at2759"/>
<dbReference type="InterPro" id="IPR007867">
    <property type="entry name" value="GMC_OxRtase_C"/>
</dbReference>
<name>A0A9P6A4M5_PLEER</name>
<organism evidence="4 5">
    <name type="scientific">Pleurotus eryngii</name>
    <name type="common">Boletus of the steppes</name>
    <dbReference type="NCBI Taxonomy" id="5323"/>
    <lineage>
        <taxon>Eukaryota</taxon>
        <taxon>Fungi</taxon>
        <taxon>Dikarya</taxon>
        <taxon>Basidiomycota</taxon>
        <taxon>Agaricomycotina</taxon>
        <taxon>Agaricomycetes</taxon>
        <taxon>Agaricomycetidae</taxon>
        <taxon>Agaricales</taxon>
        <taxon>Pleurotineae</taxon>
        <taxon>Pleurotaceae</taxon>
        <taxon>Pleurotus</taxon>
    </lineage>
</organism>
<dbReference type="EMBL" id="MU154535">
    <property type="protein sequence ID" value="KAF9498898.1"/>
    <property type="molecule type" value="Genomic_DNA"/>
</dbReference>
<evidence type="ECO:0000313" key="5">
    <source>
        <dbReference type="Proteomes" id="UP000807025"/>
    </source>
</evidence>
<dbReference type="GO" id="GO:0016614">
    <property type="term" value="F:oxidoreductase activity, acting on CH-OH group of donors"/>
    <property type="evidence" value="ECO:0007669"/>
    <property type="project" value="InterPro"/>
</dbReference>
<evidence type="ECO:0000256" key="1">
    <source>
        <dbReference type="ARBA" id="ARBA00001974"/>
    </source>
</evidence>
<sequence>MGPKKVVTPKKEILSAGSIGIPHTLLHSGIGDRDELSNLWISSTHHLPGVGKNPTEQPAANNVWLANSTSNDPNVSGLPAGFFTHIGFLRVPEYASIFETVEDPAPGPNTAHIEFNSVAVDPTNNIRSLSITTSVLTPISRCSVRLNSSDPLDDPLIDLGLLEHEFESFTMREAVRAVQRFLNSPAWENYIIGPSEALASVGLKNDSQLNAYVRQNAAPTLHPVSTAAISPYNVSWGVTNPDLKVKGVRVVDASVFPLIPSGHTQAPVYIIAEMASDLIKLA</sequence>
<dbReference type="GO" id="GO:0050660">
    <property type="term" value="F:flavin adenine dinucleotide binding"/>
    <property type="evidence" value="ECO:0007669"/>
    <property type="project" value="InterPro"/>
</dbReference>
<proteinExistence type="inferred from homology"/>
<dbReference type="SUPFAM" id="SSF54373">
    <property type="entry name" value="FAD-linked reductases, C-terminal domain"/>
    <property type="match status" value="1"/>
</dbReference>
<dbReference type="AlphaFoldDB" id="A0A9P6A4M5"/>
<dbReference type="PANTHER" id="PTHR11552:SF147">
    <property type="entry name" value="CHOLINE DEHYDROGENASE, MITOCHONDRIAL"/>
    <property type="match status" value="1"/>
</dbReference>
<dbReference type="InterPro" id="IPR036188">
    <property type="entry name" value="FAD/NAD-bd_sf"/>
</dbReference>
<evidence type="ECO:0000259" key="3">
    <source>
        <dbReference type="Pfam" id="PF05199"/>
    </source>
</evidence>
<dbReference type="Pfam" id="PF05199">
    <property type="entry name" value="GMC_oxred_C"/>
    <property type="match status" value="1"/>
</dbReference>
<comment type="cofactor">
    <cofactor evidence="1">
        <name>FAD</name>
        <dbReference type="ChEBI" id="CHEBI:57692"/>
    </cofactor>
</comment>
<evidence type="ECO:0000313" key="4">
    <source>
        <dbReference type="EMBL" id="KAF9498898.1"/>
    </source>
</evidence>
<comment type="similarity">
    <text evidence="2">Belongs to the GMC oxidoreductase family.</text>
</comment>